<name>A0A3S8U7V7_9RHOB</name>
<feature type="compositionally biased region" description="Basic and acidic residues" evidence="1">
    <location>
        <begin position="194"/>
        <end position="204"/>
    </location>
</feature>
<evidence type="ECO:0000256" key="1">
    <source>
        <dbReference type="SAM" id="MobiDB-lite"/>
    </source>
</evidence>
<dbReference type="Pfam" id="PF13302">
    <property type="entry name" value="Acetyltransf_3"/>
    <property type="match status" value="1"/>
</dbReference>
<dbReference type="SUPFAM" id="SSF55729">
    <property type="entry name" value="Acyl-CoA N-acyltransferases (Nat)"/>
    <property type="match status" value="1"/>
</dbReference>
<dbReference type="InterPro" id="IPR000182">
    <property type="entry name" value="GNAT_dom"/>
</dbReference>
<evidence type="ECO:0000313" key="3">
    <source>
        <dbReference type="EMBL" id="AZL59648.1"/>
    </source>
</evidence>
<dbReference type="AlphaFoldDB" id="A0A3S8U7V7"/>
<protein>
    <submittedName>
        <fullName evidence="3">N-acetyltransferase</fullName>
    </submittedName>
</protein>
<feature type="region of interest" description="Disordered" evidence="1">
    <location>
        <begin position="189"/>
        <end position="210"/>
    </location>
</feature>
<dbReference type="PANTHER" id="PTHR43792:SF1">
    <property type="entry name" value="N-ACETYLTRANSFERASE DOMAIN-CONTAINING PROTEIN"/>
    <property type="match status" value="1"/>
</dbReference>
<keyword evidence="3" id="KW-0808">Transferase</keyword>
<accession>A0A3S8U7V7</accession>
<evidence type="ECO:0000313" key="4">
    <source>
        <dbReference type="Proteomes" id="UP000282002"/>
    </source>
</evidence>
<organism evidence="3 4">
    <name type="scientific">Tabrizicola piscis</name>
    <dbReference type="NCBI Taxonomy" id="2494374"/>
    <lineage>
        <taxon>Bacteria</taxon>
        <taxon>Pseudomonadati</taxon>
        <taxon>Pseudomonadota</taxon>
        <taxon>Alphaproteobacteria</taxon>
        <taxon>Rhodobacterales</taxon>
        <taxon>Paracoccaceae</taxon>
        <taxon>Tabrizicola</taxon>
    </lineage>
</organism>
<keyword evidence="4" id="KW-1185">Reference proteome</keyword>
<dbReference type="GO" id="GO:0016747">
    <property type="term" value="F:acyltransferase activity, transferring groups other than amino-acyl groups"/>
    <property type="evidence" value="ECO:0007669"/>
    <property type="project" value="InterPro"/>
</dbReference>
<reference evidence="3 4" key="1">
    <citation type="submission" date="2018-12" db="EMBL/GenBank/DDBJ databases">
        <title>Complete genome sequencing of Tabrizicola sp. K13M18.</title>
        <authorList>
            <person name="Bae J.-W."/>
        </authorList>
    </citation>
    <scope>NUCLEOTIDE SEQUENCE [LARGE SCALE GENOMIC DNA]</scope>
    <source>
        <strain evidence="3 4">K13M18</strain>
    </source>
</reference>
<proteinExistence type="predicted"/>
<feature type="domain" description="N-acetyltransferase" evidence="2">
    <location>
        <begin position="32"/>
        <end position="184"/>
    </location>
</feature>
<gene>
    <name evidence="3" type="ORF">EI545_12890</name>
</gene>
<dbReference type="PANTHER" id="PTHR43792">
    <property type="entry name" value="GNAT FAMILY, PUTATIVE (AFU_ORTHOLOGUE AFUA_3G00765)-RELATED-RELATED"/>
    <property type="match status" value="1"/>
</dbReference>
<dbReference type="KEGG" id="taw:EI545_12890"/>
<dbReference type="PROSITE" id="PS51186">
    <property type="entry name" value="GNAT"/>
    <property type="match status" value="1"/>
</dbReference>
<dbReference type="InterPro" id="IPR016181">
    <property type="entry name" value="Acyl_CoA_acyltransferase"/>
</dbReference>
<dbReference type="InterPro" id="IPR051531">
    <property type="entry name" value="N-acetyltransferase"/>
</dbReference>
<dbReference type="EMBL" id="CP034328">
    <property type="protein sequence ID" value="AZL59648.1"/>
    <property type="molecule type" value="Genomic_DNA"/>
</dbReference>
<dbReference type="RefSeq" id="WP_125325843.1">
    <property type="nucleotide sequence ID" value="NZ_CP034328.1"/>
</dbReference>
<dbReference type="Gene3D" id="3.40.630.30">
    <property type="match status" value="1"/>
</dbReference>
<dbReference type="Proteomes" id="UP000282002">
    <property type="component" value="Chromosome"/>
</dbReference>
<dbReference type="OrthoDB" id="6293260at2"/>
<sequence length="210" mass="22757">MTRPWETIIPGPAADFAAALTGQLPVLETTRLRLRAPQLTDFDAWAEVFCGPAGAHLGGPFDRDAAFTEFTATCGLWLLRGHGLWTVEAKAGGEVLGFVLIGFEPGDQAPELGYLFRPAAEGYGYATEAATALRDHAFSTLRMDRLVSYIDPANRRSQRVAERLQARRVADHDGSQVWLHRPVGLAEVSGHTETAGRRMDDVQKAAKGGA</sequence>
<evidence type="ECO:0000259" key="2">
    <source>
        <dbReference type="PROSITE" id="PS51186"/>
    </source>
</evidence>